<accession>A0A8X8LCF9</accession>
<feature type="domain" description="HipA N-terminal subdomain 1" evidence="1">
    <location>
        <begin position="5"/>
        <end position="102"/>
    </location>
</feature>
<keyword evidence="2" id="KW-0808">Transferase</keyword>
<evidence type="ECO:0000313" key="3">
    <source>
        <dbReference type="Proteomes" id="UP000198711"/>
    </source>
</evidence>
<keyword evidence="3" id="KW-1185">Reference proteome</keyword>
<gene>
    <name evidence="2" type="ORF">SAMN05444410_1019</name>
</gene>
<dbReference type="Proteomes" id="UP000198711">
    <property type="component" value="Unassembled WGS sequence"/>
</dbReference>
<dbReference type="AlphaFoldDB" id="A0A8X8LCF9"/>
<evidence type="ECO:0000259" key="1">
    <source>
        <dbReference type="Pfam" id="PF13657"/>
    </source>
</evidence>
<organism evidence="2 3">
    <name type="scientific">Hydrobacter penzbergensis</name>
    <dbReference type="NCBI Taxonomy" id="1235997"/>
    <lineage>
        <taxon>Bacteria</taxon>
        <taxon>Pseudomonadati</taxon>
        <taxon>Bacteroidota</taxon>
        <taxon>Chitinophagia</taxon>
        <taxon>Chitinophagales</taxon>
        <taxon>Chitinophagaceae</taxon>
        <taxon>Hydrobacter</taxon>
    </lineage>
</organism>
<dbReference type="NCBIfam" id="TIGR03071">
    <property type="entry name" value="couple_hipA"/>
    <property type="match status" value="1"/>
</dbReference>
<dbReference type="GO" id="GO:0016301">
    <property type="term" value="F:kinase activity"/>
    <property type="evidence" value="ECO:0007669"/>
    <property type="project" value="UniProtKB-KW"/>
</dbReference>
<dbReference type="Pfam" id="PF13657">
    <property type="entry name" value="Couple_hipA"/>
    <property type="match status" value="1"/>
</dbReference>
<proteinExistence type="predicted"/>
<dbReference type="EMBL" id="FNNO01000001">
    <property type="protein sequence ID" value="SDW01393.1"/>
    <property type="molecule type" value="Genomic_DNA"/>
</dbReference>
<dbReference type="InterPro" id="IPR017508">
    <property type="entry name" value="HipA_N1"/>
</dbReference>
<name>A0A8X8LCF9_9BACT</name>
<sequence length="106" mass="12067">MREAKVFYNGRFAGILTQLKNGYRFRYDPEYLAGSHSRSVSLTLPLRATVYESETLFPFFVNMLSEGANKAMQVRLLKIDERDYFGLLLATAGHDSIGPITLEEIK</sequence>
<keyword evidence="2" id="KW-0418">Kinase</keyword>
<dbReference type="RefSeq" id="WP_092721216.1">
    <property type="nucleotide sequence ID" value="NZ_FNNO01000001.1"/>
</dbReference>
<evidence type="ECO:0000313" key="2">
    <source>
        <dbReference type="EMBL" id="SDW01393.1"/>
    </source>
</evidence>
<comment type="caution">
    <text evidence="2">The sequence shown here is derived from an EMBL/GenBank/DDBJ whole genome shotgun (WGS) entry which is preliminary data.</text>
</comment>
<protein>
    <submittedName>
        <fullName evidence="2">Serine/threonine-protein kinase HipA</fullName>
    </submittedName>
</protein>
<reference evidence="2 3" key="1">
    <citation type="submission" date="2016-10" db="EMBL/GenBank/DDBJ databases">
        <authorList>
            <person name="Varghese N."/>
            <person name="Submissions S."/>
        </authorList>
    </citation>
    <scope>NUCLEOTIDE SEQUENCE [LARGE SCALE GENOMIC DNA]</scope>
    <source>
        <strain evidence="2 3">DSM 25353</strain>
    </source>
</reference>